<reference evidence="2" key="2">
    <citation type="submission" date="2015-01" db="EMBL/GenBank/DDBJ databases">
        <title>Evolutionary Origins and Diversification of the Mycorrhizal Mutualists.</title>
        <authorList>
            <consortium name="DOE Joint Genome Institute"/>
            <consortium name="Mycorrhizal Genomics Consortium"/>
            <person name="Kohler A."/>
            <person name="Kuo A."/>
            <person name="Nagy L.G."/>
            <person name="Floudas D."/>
            <person name="Copeland A."/>
            <person name="Barry K.W."/>
            <person name="Cichocki N."/>
            <person name="Veneault-Fourrey C."/>
            <person name="LaButti K."/>
            <person name="Lindquist E.A."/>
            <person name="Lipzen A."/>
            <person name="Lundell T."/>
            <person name="Morin E."/>
            <person name="Murat C."/>
            <person name="Riley R."/>
            <person name="Ohm R."/>
            <person name="Sun H."/>
            <person name="Tunlid A."/>
            <person name="Henrissat B."/>
            <person name="Grigoriev I.V."/>
            <person name="Hibbett D.S."/>
            <person name="Martin F."/>
        </authorList>
    </citation>
    <scope>NUCLEOTIDE SEQUENCE [LARGE SCALE GENOMIC DNA]</scope>
    <source>
        <strain evidence="2">ATCC 200175</strain>
    </source>
</reference>
<evidence type="ECO:0000313" key="2">
    <source>
        <dbReference type="Proteomes" id="UP000053647"/>
    </source>
</evidence>
<accession>A0A0C9TE43</accession>
<keyword evidence="2" id="KW-1185">Reference proteome</keyword>
<sequence>MITSYLPTDSYFGPSQSVGVVVFMPSTDGSGETAFYLKALPNPLQFDEIARKLIEAGYHKPTALVSRRQCHVTTVTEGPSSCTSDGGWQVNVDHPLLHSYHKVLLASREQQNPPCVSGAELTEGGNAALVSDLKIRFHRTIRVPDNGKTHAIPPDMGTFKLFNVGEVLTLPKSVLAKGGAFIREAMWTSFNLRDEHRNSLAVKISVGGVNALTGLAQNRLVSAEEQLEDGRTFSGEALLFPRLRGGRYKGMEAGFAAGGRISQKINHDPLPIATYDHDRVRRFHVSVINAACFSKITGFPNPSSPITPQTYLQLELPWFELYDAHIPSANNTSSPPPLTDVRLFRAEERRRHPQLLRHHKAFSLNFKAVNLCVSRSPSLHGISQRSTRTSKGAACICQVHSNLEHRSVGWIE</sequence>
<dbReference type="AlphaFoldDB" id="A0A0C9TE43"/>
<organism evidence="1 2">
    <name type="scientific">Paxillus involutus ATCC 200175</name>
    <dbReference type="NCBI Taxonomy" id="664439"/>
    <lineage>
        <taxon>Eukaryota</taxon>
        <taxon>Fungi</taxon>
        <taxon>Dikarya</taxon>
        <taxon>Basidiomycota</taxon>
        <taxon>Agaricomycotina</taxon>
        <taxon>Agaricomycetes</taxon>
        <taxon>Agaricomycetidae</taxon>
        <taxon>Boletales</taxon>
        <taxon>Paxilineae</taxon>
        <taxon>Paxillaceae</taxon>
        <taxon>Paxillus</taxon>
    </lineage>
</organism>
<protein>
    <submittedName>
        <fullName evidence="1">Uncharacterized protein</fullName>
    </submittedName>
</protein>
<name>A0A0C9TE43_PAXIN</name>
<reference evidence="1 2" key="1">
    <citation type="submission" date="2014-06" db="EMBL/GenBank/DDBJ databases">
        <authorList>
            <consortium name="DOE Joint Genome Institute"/>
            <person name="Kuo A."/>
            <person name="Kohler A."/>
            <person name="Nagy L.G."/>
            <person name="Floudas D."/>
            <person name="Copeland A."/>
            <person name="Barry K.W."/>
            <person name="Cichocki N."/>
            <person name="Veneault-Fourrey C."/>
            <person name="LaButti K."/>
            <person name="Lindquist E.A."/>
            <person name="Lipzen A."/>
            <person name="Lundell T."/>
            <person name="Morin E."/>
            <person name="Murat C."/>
            <person name="Sun H."/>
            <person name="Tunlid A."/>
            <person name="Henrissat B."/>
            <person name="Grigoriev I.V."/>
            <person name="Hibbett D.S."/>
            <person name="Martin F."/>
            <person name="Nordberg H.P."/>
            <person name="Cantor M.N."/>
            <person name="Hua S.X."/>
        </authorList>
    </citation>
    <scope>NUCLEOTIDE SEQUENCE [LARGE SCALE GENOMIC DNA]</scope>
    <source>
        <strain evidence="1 2">ATCC 200175</strain>
    </source>
</reference>
<dbReference type="HOGENOM" id="CLU_667477_0_0_1"/>
<dbReference type="Proteomes" id="UP000053647">
    <property type="component" value="Unassembled WGS sequence"/>
</dbReference>
<dbReference type="OrthoDB" id="428577at2759"/>
<proteinExistence type="predicted"/>
<gene>
    <name evidence="1" type="ORF">PAXINDRAFT_17691</name>
</gene>
<dbReference type="EMBL" id="KN819490">
    <property type="protein sequence ID" value="KIJ09213.1"/>
    <property type="molecule type" value="Genomic_DNA"/>
</dbReference>
<evidence type="ECO:0000313" key="1">
    <source>
        <dbReference type="EMBL" id="KIJ09213.1"/>
    </source>
</evidence>